<dbReference type="EMBL" id="JAPEVB010000003">
    <property type="protein sequence ID" value="KAJ4391340.1"/>
    <property type="molecule type" value="Genomic_DNA"/>
</dbReference>
<accession>A0A9W9CXK8</accession>
<gene>
    <name evidence="1" type="ORF">N0V93_004957</name>
</gene>
<dbReference type="PANTHER" id="PTHR13109:SF7">
    <property type="entry name" value="NEUROCHONDRIN"/>
    <property type="match status" value="1"/>
</dbReference>
<name>A0A9W9CXK8_9PEZI</name>
<dbReference type="Pfam" id="PF05536">
    <property type="entry name" value="Neurochondrin"/>
    <property type="match status" value="1"/>
</dbReference>
<dbReference type="InterPro" id="IPR008709">
    <property type="entry name" value="Neurochondrin"/>
</dbReference>
<sequence length="640" mass="70131">MMDIDPPDVVQDSKLNEGENETVTIQKIQELLKTKNDTSRFVGLALLKSVLDNSQQLREDESSITGLWQSISPKFLDRLLRSGSKQSSKDAKDMIDIAVAVLHTFATLLPEHVRKDSSIVDRIPALVSVVLHSSNETTLLIIQTLLTLVNSPEGAKAFVAIDDVSPLVEAAPSQPLILDVFLHAYAQCVISSGDSTTLQSKIDQTVAMLVVSFKGTDAVTLLAFLDSLLRRLDPESTPANPSWLKSVVAFIRNLVTSKPTPAGRAAYTNLTASMLQIYPAETSRLLFSDDVGVEKPFFYLLMNLVLVDLRSAFPALLEKLNSPEYENISRRLASAFDIVSAFLGFLVRFLEDEDADERFASIMLSPDLLLKLRTSISETMSLAIEYLRDRWDASVAGAMGLHPEARVGTAKTSSGSHYTLAWDSKTDMANQDPLILSAIRALAIWLREDDNETLRKEASGLSDMMLDLYKNSPSGRFDFRGAVLVALEGIVTLDKGIAAFLENEGWEILVRDMLAIFEASSSVNDASEAGRGIEIVRVLLPVVEREQPGSREAWMAVVTAVAAWDVPTAEQASTILEFQIAVLQLVTALLSNTHTAMQRRYVHSISAVLGIAAQLKGKVRDDPVLVESLEDVESTLGSLR</sequence>
<proteinExistence type="predicted"/>
<evidence type="ECO:0000313" key="1">
    <source>
        <dbReference type="EMBL" id="KAJ4391340.1"/>
    </source>
</evidence>
<comment type="caution">
    <text evidence="1">The sequence shown here is derived from an EMBL/GenBank/DDBJ whole genome shotgun (WGS) entry which is preliminary data.</text>
</comment>
<dbReference type="PANTHER" id="PTHR13109">
    <property type="entry name" value="NEUROCHONDRIN"/>
    <property type="match status" value="1"/>
</dbReference>
<evidence type="ECO:0000313" key="2">
    <source>
        <dbReference type="Proteomes" id="UP001140453"/>
    </source>
</evidence>
<dbReference type="AlphaFoldDB" id="A0A9W9CXK8"/>
<dbReference type="Proteomes" id="UP001140453">
    <property type="component" value="Unassembled WGS sequence"/>
</dbReference>
<dbReference type="OrthoDB" id="8962942at2759"/>
<protein>
    <recommendedName>
        <fullName evidence="3">Duf1941 family protein</fullName>
    </recommendedName>
</protein>
<dbReference type="InterPro" id="IPR016024">
    <property type="entry name" value="ARM-type_fold"/>
</dbReference>
<organism evidence="1 2">
    <name type="scientific">Gnomoniopsis smithogilvyi</name>
    <dbReference type="NCBI Taxonomy" id="1191159"/>
    <lineage>
        <taxon>Eukaryota</taxon>
        <taxon>Fungi</taxon>
        <taxon>Dikarya</taxon>
        <taxon>Ascomycota</taxon>
        <taxon>Pezizomycotina</taxon>
        <taxon>Sordariomycetes</taxon>
        <taxon>Sordariomycetidae</taxon>
        <taxon>Diaporthales</taxon>
        <taxon>Gnomoniaceae</taxon>
        <taxon>Gnomoniopsis</taxon>
    </lineage>
</organism>
<evidence type="ECO:0008006" key="3">
    <source>
        <dbReference type="Google" id="ProtNLM"/>
    </source>
</evidence>
<reference evidence="1" key="1">
    <citation type="submission" date="2022-10" db="EMBL/GenBank/DDBJ databases">
        <title>Tapping the CABI collections for fungal endophytes: first genome assemblies for Collariella, Neodidymelliopsis, Ascochyta clinopodiicola, Didymella pomorum, Didymosphaeria variabile, Neocosmospora piperis and Neocucurbitaria cava.</title>
        <authorList>
            <person name="Hill R."/>
        </authorList>
    </citation>
    <scope>NUCLEOTIDE SEQUENCE</scope>
    <source>
        <strain evidence="1">IMI 355082</strain>
    </source>
</reference>
<dbReference type="SUPFAM" id="SSF48371">
    <property type="entry name" value="ARM repeat"/>
    <property type="match status" value="1"/>
</dbReference>
<keyword evidence="2" id="KW-1185">Reference proteome</keyword>